<name>A0A127V8L4_9SPHI</name>
<protein>
    <submittedName>
        <fullName evidence="2">Y4mF family transcriptional regulator</fullName>
    </submittedName>
</protein>
<dbReference type="SMART" id="SM00530">
    <property type="entry name" value="HTH_XRE"/>
    <property type="match status" value="1"/>
</dbReference>
<dbReference type="AlphaFoldDB" id="A0A127V8L4"/>
<dbReference type="CDD" id="cd00093">
    <property type="entry name" value="HTH_XRE"/>
    <property type="match status" value="1"/>
</dbReference>
<dbReference type="KEGG" id="pcm:AY601_0709"/>
<sequence>MESIIAFIKESRKKNGLSQEELAFKAGVGLRFLRELERGKTTVQLDKVNNVLNMFGKQVGVIDKEPGHDE</sequence>
<dbReference type="OrthoDB" id="1122334at2"/>
<dbReference type="InterPro" id="IPR001387">
    <property type="entry name" value="Cro/C1-type_HTH"/>
</dbReference>
<dbReference type="GO" id="GO:0003677">
    <property type="term" value="F:DNA binding"/>
    <property type="evidence" value="ECO:0007669"/>
    <property type="project" value="InterPro"/>
</dbReference>
<dbReference type="Gene3D" id="1.10.260.40">
    <property type="entry name" value="lambda repressor-like DNA-binding domains"/>
    <property type="match status" value="1"/>
</dbReference>
<reference evidence="2 3" key="1">
    <citation type="submission" date="2016-03" db="EMBL/GenBank/DDBJ databases">
        <title>Complete genome sequence of Pedobacter cryoconitis PAMC 27485.</title>
        <authorList>
            <person name="Lee J."/>
            <person name="Kim O.-S."/>
        </authorList>
    </citation>
    <scope>NUCLEOTIDE SEQUENCE [LARGE SCALE GENOMIC DNA]</scope>
    <source>
        <strain evidence="2 3">PAMC 27485</strain>
    </source>
</reference>
<dbReference type="Pfam" id="PF01381">
    <property type="entry name" value="HTH_3"/>
    <property type="match status" value="1"/>
</dbReference>
<dbReference type="PROSITE" id="PS50943">
    <property type="entry name" value="HTH_CROC1"/>
    <property type="match status" value="1"/>
</dbReference>
<feature type="domain" description="HTH cro/C1-type" evidence="1">
    <location>
        <begin position="8"/>
        <end position="62"/>
    </location>
</feature>
<accession>A0A127V8L4</accession>
<dbReference type="PATRIC" id="fig|188932.3.peg.726"/>
<proteinExistence type="predicted"/>
<keyword evidence="3" id="KW-1185">Reference proteome</keyword>
<gene>
    <name evidence="2" type="ORF">AY601_0709</name>
</gene>
<organism evidence="2 3">
    <name type="scientific">Pedobacter cryoconitis</name>
    <dbReference type="NCBI Taxonomy" id="188932"/>
    <lineage>
        <taxon>Bacteria</taxon>
        <taxon>Pseudomonadati</taxon>
        <taxon>Bacteroidota</taxon>
        <taxon>Sphingobacteriia</taxon>
        <taxon>Sphingobacteriales</taxon>
        <taxon>Sphingobacteriaceae</taxon>
        <taxon>Pedobacter</taxon>
    </lineage>
</organism>
<dbReference type="RefSeq" id="WP_068396515.1">
    <property type="nucleotide sequence ID" value="NZ_CP014504.1"/>
</dbReference>
<evidence type="ECO:0000259" key="1">
    <source>
        <dbReference type="PROSITE" id="PS50943"/>
    </source>
</evidence>
<evidence type="ECO:0000313" key="3">
    <source>
        <dbReference type="Proteomes" id="UP000071561"/>
    </source>
</evidence>
<dbReference type="InterPro" id="IPR010982">
    <property type="entry name" value="Lambda_DNA-bd_dom_sf"/>
</dbReference>
<dbReference type="Proteomes" id="UP000071561">
    <property type="component" value="Chromosome"/>
</dbReference>
<dbReference type="EMBL" id="CP014504">
    <property type="protein sequence ID" value="AMP97656.1"/>
    <property type="molecule type" value="Genomic_DNA"/>
</dbReference>
<evidence type="ECO:0000313" key="2">
    <source>
        <dbReference type="EMBL" id="AMP97656.1"/>
    </source>
</evidence>
<dbReference type="SUPFAM" id="SSF47413">
    <property type="entry name" value="lambda repressor-like DNA-binding domains"/>
    <property type="match status" value="1"/>
</dbReference>